<comment type="function">
    <text evidence="8">Ferredoxins are iron-sulfur proteins that transfer electrons in a wide variety of metabolic reactions.</text>
</comment>
<name>A0ABS4T799_9PSEU</name>
<dbReference type="Proteomes" id="UP001519332">
    <property type="component" value="Unassembled WGS sequence"/>
</dbReference>
<evidence type="ECO:0000313" key="10">
    <source>
        <dbReference type="Proteomes" id="UP001519332"/>
    </source>
</evidence>
<dbReference type="InterPro" id="IPR051269">
    <property type="entry name" value="Fe-S_cluster_ET"/>
</dbReference>
<keyword evidence="2 8" id="KW-0813">Transport</keyword>
<dbReference type="PANTHER" id="PTHR36923:SF3">
    <property type="entry name" value="FERREDOXIN"/>
    <property type="match status" value="1"/>
</dbReference>
<evidence type="ECO:0000256" key="5">
    <source>
        <dbReference type="ARBA" id="ARBA00023004"/>
    </source>
</evidence>
<evidence type="ECO:0000256" key="1">
    <source>
        <dbReference type="ARBA" id="ARBA00001927"/>
    </source>
</evidence>
<dbReference type="PRINTS" id="PR00352">
    <property type="entry name" value="3FE4SFRDOXIN"/>
</dbReference>
<protein>
    <recommendedName>
        <fullName evidence="8">Ferredoxin</fullName>
    </recommendedName>
</protein>
<keyword evidence="6 8" id="KW-0411">Iron-sulfur</keyword>
<accession>A0ABS4T799</accession>
<dbReference type="Pfam" id="PF13370">
    <property type="entry name" value="Fer4_13"/>
    <property type="match status" value="1"/>
</dbReference>
<proteinExistence type="predicted"/>
<keyword evidence="3 8" id="KW-0479">Metal-binding</keyword>
<keyword evidence="5 8" id="KW-0408">Iron</keyword>
<dbReference type="RefSeq" id="WP_307854856.1">
    <property type="nucleotide sequence ID" value="NZ_JAGINW010000001.1"/>
</dbReference>
<evidence type="ECO:0000256" key="3">
    <source>
        <dbReference type="ARBA" id="ARBA00022723"/>
    </source>
</evidence>
<reference evidence="9 10" key="1">
    <citation type="submission" date="2021-03" db="EMBL/GenBank/DDBJ databases">
        <title>Sequencing the genomes of 1000 actinobacteria strains.</title>
        <authorList>
            <person name="Klenk H.-P."/>
        </authorList>
    </citation>
    <scope>NUCLEOTIDE SEQUENCE [LARGE SCALE GENOMIC DNA]</scope>
    <source>
        <strain evidence="9 10">DSM 46670</strain>
    </source>
</reference>
<sequence length="76" mass="8069">MSDSQWRLEVDRHTCISSGMCAGIAPDHFELEGDGSHPLADVVDQDESVIDAAESCPVEAIKVFAVANGDLVAPKD</sequence>
<evidence type="ECO:0000256" key="7">
    <source>
        <dbReference type="ARBA" id="ARBA00023291"/>
    </source>
</evidence>
<comment type="cofactor">
    <cofactor evidence="1">
        <name>[3Fe-4S] cluster</name>
        <dbReference type="ChEBI" id="CHEBI:21137"/>
    </cofactor>
</comment>
<organism evidence="9 10">
    <name type="scientific">Kibdelosporangium banguiense</name>
    <dbReference type="NCBI Taxonomy" id="1365924"/>
    <lineage>
        <taxon>Bacteria</taxon>
        <taxon>Bacillati</taxon>
        <taxon>Actinomycetota</taxon>
        <taxon>Actinomycetes</taxon>
        <taxon>Pseudonocardiales</taxon>
        <taxon>Pseudonocardiaceae</taxon>
        <taxon>Kibdelosporangium</taxon>
    </lineage>
</organism>
<evidence type="ECO:0000256" key="2">
    <source>
        <dbReference type="ARBA" id="ARBA00022448"/>
    </source>
</evidence>
<keyword evidence="10" id="KW-1185">Reference proteome</keyword>
<evidence type="ECO:0000256" key="4">
    <source>
        <dbReference type="ARBA" id="ARBA00022982"/>
    </source>
</evidence>
<dbReference type="PANTHER" id="PTHR36923">
    <property type="entry name" value="FERREDOXIN"/>
    <property type="match status" value="1"/>
</dbReference>
<keyword evidence="4 8" id="KW-0249">Electron transport</keyword>
<evidence type="ECO:0000256" key="6">
    <source>
        <dbReference type="ARBA" id="ARBA00023014"/>
    </source>
</evidence>
<dbReference type="InterPro" id="IPR001080">
    <property type="entry name" value="3Fe4S_ferredoxin"/>
</dbReference>
<dbReference type="EMBL" id="JAGINW010000001">
    <property type="protein sequence ID" value="MBP2319748.1"/>
    <property type="molecule type" value="Genomic_DNA"/>
</dbReference>
<evidence type="ECO:0000313" key="9">
    <source>
        <dbReference type="EMBL" id="MBP2319748.1"/>
    </source>
</evidence>
<comment type="caution">
    <text evidence="9">The sequence shown here is derived from an EMBL/GenBank/DDBJ whole genome shotgun (WGS) entry which is preliminary data.</text>
</comment>
<evidence type="ECO:0000256" key="8">
    <source>
        <dbReference type="RuleBase" id="RU368020"/>
    </source>
</evidence>
<dbReference type="Gene3D" id="3.30.70.20">
    <property type="match status" value="1"/>
</dbReference>
<keyword evidence="7" id="KW-0003">3Fe-4S</keyword>
<gene>
    <name evidence="9" type="ORF">JOF56_000133</name>
</gene>
<dbReference type="SUPFAM" id="SSF54862">
    <property type="entry name" value="4Fe-4S ferredoxins"/>
    <property type="match status" value="1"/>
</dbReference>